<dbReference type="RefSeq" id="XP_018005281.1">
    <property type="nucleotide sequence ID" value="XM_018142462.1"/>
</dbReference>
<feature type="compositionally biased region" description="Polar residues" evidence="1">
    <location>
        <begin position="99"/>
        <end position="111"/>
    </location>
</feature>
<feature type="compositionally biased region" description="Acidic residues" evidence="1">
    <location>
        <begin position="13"/>
        <end position="25"/>
    </location>
</feature>
<proteinExistence type="predicted"/>
<organism evidence="2 3">
    <name type="scientific">Cyphellophora attinorum</name>
    <dbReference type="NCBI Taxonomy" id="1664694"/>
    <lineage>
        <taxon>Eukaryota</taxon>
        <taxon>Fungi</taxon>
        <taxon>Dikarya</taxon>
        <taxon>Ascomycota</taxon>
        <taxon>Pezizomycotina</taxon>
        <taxon>Eurotiomycetes</taxon>
        <taxon>Chaetothyriomycetidae</taxon>
        <taxon>Chaetothyriales</taxon>
        <taxon>Cyphellophoraceae</taxon>
        <taxon>Cyphellophora</taxon>
    </lineage>
</organism>
<feature type="region of interest" description="Disordered" evidence="1">
    <location>
        <begin position="296"/>
        <end position="434"/>
    </location>
</feature>
<evidence type="ECO:0000313" key="2">
    <source>
        <dbReference type="EMBL" id="KPI45318.1"/>
    </source>
</evidence>
<feature type="region of interest" description="Disordered" evidence="1">
    <location>
        <begin position="85"/>
        <end position="124"/>
    </location>
</feature>
<gene>
    <name evidence="2" type="ORF">AB675_2487</name>
</gene>
<dbReference type="Pfam" id="PF10446">
    <property type="entry name" value="DUF2457"/>
    <property type="match status" value="1"/>
</dbReference>
<feature type="compositionally biased region" description="Basic residues" evidence="1">
    <location>
        <begin position="409"/>
        <end position="419"/>
    </location>
</feature>
<comment type="caution">
    <text evidence="2">The sequence shown here is derived from an EMBL/GenBank/DDBJ whole genome shotgun (WGS) entry which is preliminary data.</text>
</comment>
<sequence length="733" mass="80337">MLNFSNAPTVAMAEDDVAAEADEPPDDHLSALNQISKTSQYPKTGRMPTGPRRESLLTRAIMSDSQPEDLILSANPKIVSRGLSTASSHSATSMASTAELTSDASPTRSCTPSPPLPSGFTHMTLGKPLAAKAPAVPVPEPAKVVEADGTEAAVTKTLGRKRCIMFACGGSKTPEVKTPEVKEEKAPEPPVKVEPPKRKCALTFVCPSRQDEPKQAPIQTQEAQRLRAVSEPVPAAVEPPKVHIEKPSPLKSPLSPQTFQEFGSSHDETDTWVDNVAQHPRKLTLTDCMQKENVIRKLGEEAEEEAEDEALAEQEDAENEDEEQAQVDDFAPSDDGNESDDEGGFAESDDESDAGSDYHFWAPALSTTTAATSTENLSHISTRGRSRASSLESLGHSDALPKATERPIYGKKRSTKVNRMRPSTPELPDSTDFVCGTLDEDRPLEAAYKSCIEQRKRQKQVIIPQDIDPSFPTTDPEDEDDEEEDNDESPGASGPMWLKDQFADFDVSARSKTPTAIKSSTPPSPRNEFPFPRPAMVRRTTNPRSPPPPTRRARSPPPKHLLFHHGANSPPRRMRSPAPTRLRSPPASPMTTISFAPRMDLAQRPLATRGRRERTASLPRTPNPFFKHFNVGSPSMSNVASGAVTPAVEDGQRLDMHVRGPVDIKMGLERKRQKRKEKFWRQHCHKAAKEQSERKPVPGRGAERMRELGLQCHERKLGYGVPGQGTAQVVISM</sequence>
<dbReference type="OrthoDB" id="2011769at2759"/>
<accession>A0A0N0NRP2</accession>
<feature type="compositionally biased region" description="Acidic residues" evidence="1">
    <location>
        <begin position="475"/>
        <end position="488"/>
    </location>
</feature>
<evidence type="ECO:0000313" key="3">
    <source>
        <dbReference type="Proteomes" id="UP000038010"/>
    </source>
</evidence>
<name>A0A0N0NRP2_9EURO</name>
<evidence type="ECO:0000256" key="1">
    <source>
        <dbReference type="SAM" id="MobiDB-lite"/>
    </source>
</evidence>
<dbReference type="EMBL" id="LFJN01000002">
    <property type="protein sequence ID" value="KPI45318.1"/>
    <property type="molecule type" value="Genomic_DNA"/>
</dbReference>
<feature type="compositionally biased region" description="Polar residues" evidence="1">
    <location>
        <begin position="375"/>
        <end position="392"/>
    </location>
</feature>
<protein>
    <submittedName>
        <fullName evidence="2">Uncharacterized protein</fullName>
    </submittedName>
</protein>
<feature type="region of interest" description="Disordered" evidence="1">
    <location>
        <begin position="1"/>
        <end position="52"/>
    </location>
</feature>
<dbReference type="Proteomes" id="UP000038010">
    <property type="component" value="Unassembled WGS sequence"/>
</dbReference>
<feature type="compositionally biased region" description="Low complexity" evidence="1">
    <location>
        <begin position="85"/>
        <end position="98"/>
    </location>
</feature>
<feature type="compositionally biased region" description="Basic and acidic residues" evidence="1">
    <location>
        <begin position="174"/>
        <end position="187"/>
    </location>
</feature>
<dbReference type="VEuPathDB" id="FungiDB:AB675_2487"/>
<dbReference type="GeneID" id="28734342"/>
<dbReference type="InterPro" id="IPR018853">
    <property type="entry name" value="DUF2457"/>
</dbReference>
<dbReference type="AlphaFoldDB" id="A0A0N0NRP2"/>
<feature type="region of interest" description="Disordered" evidence="1">
    <location>
        <begin position="454"/>
        <end position="592"/>
    </location>
</feature>
<keyword evidence="3" id="KW-1185">Reference proteome</keyword>
<dbReference type="STRING" id="1664694.A0A0N0NRP2"/>
<feature type="region of interest" description="Disordered" evidence="1">
    <location>
        <begin position="208"/>
        <end position="268"/>
    </location>
</feature>
<reference evidence="2 3" key="1">
    <citation type="submission" date="2015-06" db="EMBL/GenBank/DDBJ databases">
        <title>Draft genome of the ant-associated black yeast Phialophora attae CBS 131958.</title>
        <authorList>
            <person name="Moreno L.F."/>
            <person name="Stielow B.J."/>
            <person name="de Hoog S."/>
            <person name="Vicente V.A."/>
            <person name="Weiss V.A."/>
            <person name="de Vries M."/>
            <person name="Cruz L.M."/>
            <person name="Souza E.M."/>
        </authorList>
    </citation>
    <scope>NUCLEOTIDE SEQUENCE [LARGE SCALE GENOMIC DNA]</scope>
    <source>
        <strain evidence="2 3">CBS 131958</strain>
    </source>
</reference>
<feature type="compositionally biased region" description="Polar residues" evidence="1">
    <location>
        <begin position="510"/>
        <end position="521"/>
    </location>
</feature>
<feature type="compositionally biased region" description="Acidic residues" evidence="1">
    <location>
        <begin position="301"/>
        <end position="354"/>
    </location>
</feature>
<feature type="compositionally biased region" description="Pro residues" evidence="1">
    <location>
        <begin position="544"/>
        <end position="559"/>
    </location>
</feature>
<feature type="compositionally biased region" description="Polar residues" evidence="1">
    <location>
        <begin position="31"/>
        <end position="42"/>
    </location>
</feature>
<feature type="region of interest" description="Disordered" evidence="1">
    <location>
        <begin position="174"/>
        <end position="195"/>
    </location>
</feature>